<feature type="domain" description="B box-type" evidence="2">
    <location>
        <begin position="3"/>
        <end position="53"/>
    </location>
</feature>
<dbReference type="GO" id="GO:0008270">
    <property type="term" value="F:zinc ion binding"/>
    <property type="evidence" value="ECO:0007669"/>
    <property type="project" value="UniProtKB-KW"/>
</dbReference>
<dbReference type="PROSITE" id="PS50119">
    <property type="entry name" value="ZF_BBOX"/>
    <property type="match status" value="1"/>
</dbReference>
<organism evidence="3 4">
    <name type="scientific">Dreissena polymorpha</name>
    <name type="common">Zebra mussel</name>
    <name type="synonym">Mytilus polymorpha</name>
    <dbReference type="NCBI Taxonomy" id="45954"/>
    <lineage>
        <taxon>Eukaryota</taxon>
        <taxon>Metazoa</taxon>
        <taxon>Spiralia</taxon>
        <taxon>Lophotrochozoa</taxon>
        <taxon>Mollusca</taxon>
        <taxon>Bivalvia</taxon>
        <taxon>Autobranchia</taxon>
        <taxon>Heteroconchia</taxon>
        <taxon>Euheterodonta</taxon>
        <taxon>Imparidentia</taxon>
        <taxon>Neoheterodontei</taxon>
        <taxon>Myida</taxon>
        <taxon>Dreissenoidea</taxon>
        <taxon>Dreissenidae</taxon>
        <taxon>Dreissena</taxon>
    </lineage>
</organism>
<evidence type="ECO:0000313" key="3">
    <source>
        <dbReference type="EMBL" id="KAH3802799.1"/>
    </source>
</evidence>
<keyword evidence="4" id="KW-1185">Reference proteome</keyword>
<keyword evidence="1" id="KW-0863">Zinc-finger</keyword>
<dbReference type="InterPro" id="IPR000315">
    <property type="entry name" value="Znf_B-box"/>
</dbReference>
<accession>A0A9D4FSF5</accession>
<keyword evidence="1" id="KW-0862">Zinc</keyword>
<evidence type="ECO:0000259" key="2">
    <source>
        <dbReference type="PROSITE" id="PS50119"/>
    </source>
</evidence>
<proteinExistence type="predicted"/>
<name>A0A9D4FSF5_DREPO</name>
<evidence type="ECO:0000256" key="1">
    <source>
        <dbReference type="PROSITE-ProRule" id="PRU00024"/>
    </source>
</evidence>
<dbReference type="Proteomes" id="UP000828390">
    <property type="component" value="Unassembled WGS sequence"/>
</dbReference>
<reference evidence="3" key="1">
    <citation type="journal article" date="2019" name="bioRxiv">
        <title>The Genome of the Zebra Mussel, Dreissena polymorpha: A Resource for Invasive Species Research.</title>
        <authorList>
            <person name="McCartney M.A."/>
            <person name="Auch B."/>
            <person name="Kono T."/>
            <person name="Mallez S."/>
            <person name="Zhang Y."/>
            <person name="Obille A."/>
            <person name="Becker A."/>
            <person name="Abrahante J.E."/>
            <person name="Garbe J."/>
            <person name="Badalamenti J.P."/>
            <person name="Herman A."/>
            <person name="Mangelson H."/>
            <person name="Liachko I."/>
            <person name="Sullivan S."/>
            <person name="Sone E.D."/>
            <person name="Koren S."/>
            <person name="Silverstein K.A.T."/>
            <person name="Beckman K.B."/>
            <person name="Gohl D.M."/>
        </authorList>
    </citation>
    <scope>NUCLEOTIDE SEQUENCE</scope>
    <source>
        <strain evidence="3">Duluth1</strain>
        <tissue evidence="3">Whole animal</tissue>
    </source>
</reference>
<dbReference type="AlphaFoldDB" id="A0A9D4FSF5"/>
<keyword evidence="1" id="KW-0479">Metal-binding</keyword>
<dbReference type="Gene3D" id="3.30.160.60">
    <property type="entry name" value="Classic Zinc Finger"/>
    <property type="match status" value="1"/>
</dbReference>
<sequence length="89" mass="9943">MSVKQYLCGPCLAGKGEIEGVVYCKECEEPLCAQCKRDHARIKVSSHHKLCDLADVPPKEIQALLKSLIACQNHETEEVVYLCKDHDTT</sequence>
<protein>
    <recommendedName>
        <fullName evidence="2">B box-type domain-containing protein</fullName>
    </recommendedName>
</protein>
<dbReference type="EMBL" id="JAIWYP010000007">
    <property type="protein sequence ID" value="KAH3802799.1"/>
    <property type="molecule type" value="Genomic_DNA"/>
</dbReference>
<evidence type="ECO:0000313" key="4">
    <source>
        <dbReference type="Proteomes" id="UP000828390"/>
    </source>
</evidence>
<comment type="caution">
    <text evidence="3">The sequence shown here is derived from an EMBL/GenBank/DDBJ whole genome shotgun (WGS) entry which is preliminary data.</text>
</comment>
<reference evidence="3" key="2">
    <citation type="submission" date="2020-11" db="EMBL/GenBank/DDBJ databases">
        <authorList>
            <person name="McCartney M.A."/>
            <person name="Auch B."/>
            <person name="Kono T."/>
            <person name="Mallez S."/>
            <person name="Becker A."/>
            <person name="Gohl D.M."/>
            <person name="Silverstein K.A.T."/>
            <person name="Koren S."/>
            <person name="Bechman K.B."/>
            <person name="Herman A."/>
            <person name="Abrahante J.E."/>
            <person name="Garbe J."/>
        </authorList>
    </citation>
    <scope>NUCLEOTIDE SEQUENCE</scope>
    <source>
        <strain evidence="3">Duluth1</strain>
        <tissue evidence="3">Whole animal</tissue>
    </source>
</reference>
<gene>
    <name evidence="3" type="ORF">DPMN_156483</name>
</gene>
<dbReference type="CDD" id="cd19757">
    <property type="entry name" value="Bbox1"/>
    <property type="match status" value="1"/>
</dbReference>